<feature type="region of interest" description="Disordered" evidence="2">
    <location>
        <begin position="1022"/>
        <end position="1043"/>
    </location>
</feature>
<feature type="compositionally biased region" description="Acidic residues" evidence="2">
    <location>
        <begin position="1099"/>
        <end position="1111"/>
    </location>
</feature>
<feature type="compositionally biased region" description="Acidic residues" evidence="2">
    <location>
        <begin position="357"/>
        <end position="368"/>
    </location>
</feature>
<accession>A0A9J6BU52</accession>
<evidence type="ECO:0000313" key="4">
    <source>
        <dbReference type="Proteomes" id="UP001107558"/>
    </source>
</evidence>
<feature type="region of interest" description="Disordered" evidence="2">
    <location>
        <begin position="476"/>
        <end position="498"/>
    </location>
</feature>
<dbReference type="OrthoDB" id="8015657at2759"/>
<feature type="region of interest" description="Disordered" evidence="2">
    <location>
        <begin position="517"/>
        <end position="536"/>
    </location>
</feature>
<name>A0A9J6BU52_POLVA</name>
<feature type="compositionally biased region" description="Low complexity" evidence="2">
    <location>
        <begin position="521"/>
        <end position="536"/>
    </location>
</feature>
<evidence type="ECO:0000256" key="1">
    <source>
        <dbReference type="SAM" id="Coils"/>
    </source>
</evidence>
<evidence type="ECO:0000256" key="2">
    <source>
        <dbReference type="SAM" id="MobiDB-lite"/>
    </source>
</evidence>
<feature type="compositionally biased region" description="Polar residues" evidence="2">
    <location>
        <begin position="481"/>
        <end position="498"/>
    </location>
</feature>
<dbReference type="AlphaFoldDB" id="A0A9J6BU52"/>
<comment type="caution">
    <text evidence="3">The sequence shown here is derived from an EMBL/GenBank/DDBJ whole genome shotgun (WGS) entry which is preliminary data.</text>
</comment>
<keyword evidence="4" id="KW-1185">Reference proteome</keyword>
<evidence type="ECO:0000313" key="3">
    <source>
        <dbReference type="EMBL" id="KAG5672822.1"/>
    </source>
</evidence>
<feature type="region of interest" description="Disordered" evidence="2">
    <location>
        <begin position="1076"/>
        <end position="1111"/>
    </location>
</feature>
<feature type="region of interest" description="Disordered" evidence="2">
    <location>
        <begin position="343"/>
        <end position="381"/>
    </location>
</feature>
<gene>
    <name evidence="3" type="ORF">PVAND_002912</name>
</gene>
<reference evidence="3" key="1">
    <citation type="submission" date="2021-03" db="EMBL/GenBank/DDBJ databases">
        <title>Chromosome level genome of the anhydrobiotic midge Polypedilum vanderplanki.</title>
        <authorList>
            <person name="Yoshida Y."/>
            <person name="Kikawada T."/>
            <person name="Gusev O."/>
        </authorList>
    </citation>
    <scope>NUCLEOTIDE SEQUENCE</scope>
    <source>
        <strain evidence="3">NIAS01</strain>
        <tissue evidence="3">Whole body or cell culture</tissue>
    </source>
</reference>
<dbReference type="Proteomes" id="UP001107558">
    <property type="component" value="Chromosome 3"/>
</dbReference>
<protein>
    <submittedName>
        <fullName evidence="3">Uncharacterized protein</fullName>
    </submittedName>
</protein>
<dbReference type="EMBL" id="JADBJN010000003">
    <property type="protein sequence ID" value="KAG5672822.1"/>
    <property type="molecule type" value="Genomic_DNA"/>
</dbReference>
<proteinExistence type="predicted"/>
<keyword evidence="1" id="KW-0175">Coiled coil</keyword>
<sequence>MDYKSYKAHCDSTLQQIRKSENKREELNNKLQKMYQEKSECEKSIMKTLENQQKQFMEEKRRRAERNENILRTLERIDYQAQLLAAKSERLRALKKQYERYLLGLWATRQVAVYPTSSSTYVRPFTAKYEELPIHQSSAHSGVNSNYLLNPNVTLPAPHFNTNLLSGSSIAATTPYNHYNNQSLRYVGDEVPLTSSTGMSAVENSIKSSNYRTTAPTAGLSYPSSSSPYQLRYDYVSQMPLLPSYQKEDRNDKKSFHLSTDNAINIGEMNIPPTINSIYSQHQLMPHLPLDEKSSSSFHSVHQRNNQPLESSMKVSRAFHANPLITSPTKATDLVQPQISSSFENRLKNETQATLTDTDDVESEENDQVTEAKTHSPLTAFKNTDTKSIKIENDTDDGSMHQVWEKRVIETAATVGDSEQHHFVIPKIIVETQIDLTESTAMATTTTNNAIDENVEKQDRDIPEKLLNQTSFEMEKHSGDNRQNGSISSTSAPHNNLPLTAEEGVSTIYHYDKQSVPQMVSSDEQQQQTYQQPQSSVVDYELRNFNDIKISHDETAQMTYDSKINSNNSLTEGAIAREAINNINDDKNVKISPSQPPTSTSAVLNDKISEIYRKIEKIEGDYYGEKGKIMENFDRRLSATSLNDEAKNETQMMENKYDDANANGEYSTYLQPTNADIIPNNDMQQQQEQFYVVDENQENLIFENQSEFNENQEMQSSQRDTQSNYNFHHQNFINETGEQQQQQQPNYEYSESSNLNQEEEIFVNETNPNNGELQATSIEQYSYEPSSSSTDAAAAMQYQENYTPLEQQQQQQEDYIYSHQQQNDSEIGNYNQNQQQLDSNYQQNNNYETIENSTDYANDPNNAVYYDYVNSSQNYATDASQGFYDEANYSHQQPVEYQSNIGDVEASQTNEYFYQPDTAIVANIEENVYNRDQSNESNYDTTSTDRQENFIETSNEMNASYDTNANEYQSTTDGSYSNFELYRDTQMPLENANFDTQHLVLQADNKNYEQQQQQFATMRDDDEIEGGIGGENHQTTSSDASSSSMMAKTHEIIEGKESSLVIPSTKHDDVKLVKQLLDSESDDTTSRSNLLKTAIREEAEADESDFDFSTN</sequence>
<organism evidence="3 4">
    <name type="scientific">Polypedilum vanderplanki</name>
    <name type="common">Sleeping chironomid midge</name>
    <dbReference type="NCBI Taxonomy" id="319348"/>
    <lineage>
        <taxon>Eukaryota</taxon>
        <taxon>Metazoa</taxon>
        <taxon>Ecdysozoa</taxon>
        <taxon>Arthropoda</taxon>
        <taxon>Hexapoda</taxon>
        <taxon>Insecta</taxon>
        <taxon>Pterygota</taxon>
        <taxon>Neoptera</taxon>
        <taxon>Endopterygota</taxon>
        <taxon>Diptera</taxon>
        <taxon>Nematocera</taxon>
        <taxon>Chironomoidea</taxon>
        <taxon>Chironomidae</taxon>
        <taxon>Chironominae</taxon>
        <taxon>Polypedilum</taxon>
        <taxon>Polypedilum</taxon>
    </lineage>
</organism>
<feature type="compositionally biased region" description="Polar residues" evidence="2">
    <location>
        <begin position="343"/>
        <end position="356"/>
    </location>
</feature>
<feature type="coiled-coil region" evidence="1">
    <location>
        <begin position="10"/>
        <end position="77"/>
    </location>
</feature>